<dbReference type="RefSeq" id="XP_006824638.1">
    <property type="nucleotide sequence ID" value="XM_006824575.1"/>
</dbReference>
<dbReference type="InterPro" id="IPR000276">
    <property type="entry name" value="GPCR_Rhodpsn"/>
</dbReference>
<dbReference type="SUPFAM" id="SSF81321">
    <property type="entry name" value="Family A G protein-coupled receptor-like"/>
    <property type="match status" value="1"/>
</dbReference>
<comment type="subcellular location">
    <subcellularLocation>
        <location evidence="1">Cell membrane</location>
        <topology evidence="1">Multi-pass membrane protein</topology>
    </subcellularLocation>
</comment>
<dbReference type="CDD" id="cd00637">
    <property type="entry name" value="7tm_classA_rhodopsin-like"/>
    <property type="match status" value="1"/>
</dbReference>
<gene>
    <name evidence="13" type="primary">LOC102806615</name>
</gene>
<evidence type="ECO:0000313" key="12">
    <source>
        <dbReference type="Proteomes" id="UP000694865"/>
    </source>
</evidence>
<evidence type="ECO:0000256" key="3">
    <source>
        <dbReference type="ARBA" id="ARBA00022692"/>
    </source>
</evidence>
<feature type="transmembrane region" description="Helical" evidence="10">
    <location>
        <begin position="87"/>
        <end position="117"/>
    </location>
</feature>
<keyword evidence="12" id="KW-1185">Reference proteome</keyword>
<proteinExistence type="inferred from homology"/>
<feature type="transmembrane region" description="Helical" evidence="10">
    <location>
        <begin position="181"/>
        <end position="203"/>
    </location>
</feature>
<evidence type="ECO:0000256" key="10">
    <source>
        <dbReference type="SAM" id="Phobius"/>
    </source>
</evidence>
<feature type="transmembrane region" description="Helical" evidence="10">
    <location>
        <begin position="138"/>
        <end position="161"/>
    </location>
</feature>
<dbReference type="Proteomes" id="UP000694865">
    <property type="component" value="Unplaced"/>
</dbReference>
<reference evidence="13" key="1">
    <citation type="submission" date="2025-08" db="UniProtKB">
        <authorList>
            <consortium name="RefSeq"/>
        </authorList>
    </citation>
    <scope>IDENTIFICATION</scope>
    <source>
        <tissue evidence="13">Testes</tissue>
    </source>
</reference>
<dbReference type="PROSITE" id="PS00237">
    <property type="entry name" value="G_PROTEIN_RECEP_F1_1"/>
    <property type="match status" value="1"/>
</dbReference>
<evidence type="ECO:0000256" key="7">
    <source>
        <dbReference type="ARBA" id="ARBA00023170"/>
    </source>
</evidence>
<comment type="similarity">
    <text evidence="9">Belongs to the G-protein coupled receptor 1 family.</text>
</comment>
<evidence type="ECO:0000256" key="8">
    <source>
        <dbReference type="ARBA" id="ARBA00023224"/>
    </source>
</evidence>
<dbReference type="Pfam" id="PF00001">
    <property type="entry name" value="7tm_1"/>
    <property type="match status" value="1"/>
</dbReference>
<keyword evidence="6 10" id="KW-0472">Membrane</keyword>
<name>A0ABM0MX97_SACKO</name>
<dbReference type="PROSITE" id="PS50262">
    <property type="entry name" value="G_PROTEIN_RECEP_F1_2"/>
    <property type="match status" value="1"/>
</dbReference>
<evidence type="ECO:0000313" key="13">
    <source>
        <dbReference type="RefSeq" id="XP_006824638.1"/>
    </source>
</evidence>
<keyword evidence="2" id="KW-1003">Cell membrane</keyword>
<keyword evidence="8 9" id="KW-0807">Transducer</keyword>
<evidence type="ECO:0000256" key="6">
    <source>
        <dbReference type="ARBA" id="ARBA00023136"/>
    </source>
</evidence>
<keyword evidence="3 9" id="KW-0812">Transmembrane</keyword>
<protein>
    <submittedName>
        <fullName evidence="13">Melatonin-related receptor-like</fullName>
    </submittedName>
</protein>
<dbReference type="PRINTS" id="PR00237">
    <property type="entry name" value="GPCRRHODOPSN"/>
</dbReference>
<feature type="domain" description="G-protein coupled receptors family 1 profile" evidence="11">
    <location>
        <begin position="38"/>
        <end position="219"/>
    </location>
</feature>
<dbReference type="Gene3D" id="1.20.1070.10">
    <property type="entry name" value="Rhodopsin 7-helix transmembrane proteins"/>
    <property type="match status" value="1"/>
</dbReference>
<evidence type="ECO:0000256" key="2">
    <source>
        <dbReference type="ARBA" id="ARBA00022475"/>
    </source>
</evidence>
<keyword evidence="4 10" id="KW-1133">Transmembrane helix</keyword>
<dbReference type="InterPro" id="IPR017452">
    <property type="entry name" value="GPCR_Rhodpsn_7TM"/>
</dbReference>
<dbReference type="PANTHER" id="PTHR22752">
    <property type="entry name" value="G PROTEIN-COUPLED RECEPTOR"/>
    <property type="match status" value="1"/>
</dbReference>
<feature type="transmembrane region" description="Helical" evidence="10">
    <location>
        <begin position="59"/>
        <end position="81"/>
    </location>
</feature>
<evidence type="ECO:0000256" key="9">
    <source>
        <dbReference type="RuleBase" id="RU000688"/>
    </source>
</evidence>
<evidence type="ECO:0000259" key="11">
    <source>
        <dbReference type="PROSITE" id="PS50262"/>
    </source>
</evidence>
<evidence type="ECO:0000256" key="5">
    <source>
        <dbReference type="ARBA" id="ARBA00023040"/>
    </source>
</evidence>
<evidence type="ECO:0000256" key="4">
    <source>
        <dbReference type="ARBA" id="ARBA00022989"/>
    </source>
</evidence>
<dbReference type="GeneID" id="102806615"/>
<keyword evidence="7 9" id="KW-0675">Receptor</keyword>
<feature type="transmembrane region" description="Helical" evidence="10">
    <location>
        <begin position="26"/>
        <end position="47"/>
    </location>
</feature>
<accession>A0ABM0MX97</accession>
<keyword evidence="5 9" id="KW-0297">G-protein coupled receptor</keyword>
<evidence type="ECO:0000256" key="1">
    <source>
        <dbReference type="ARBA" id="ARBA00004651"/>
    </source>
</evidence>
<organism evidence="12 13">
    <name type="scientific">Saccoglossus kowalevskii</name>
    <name type="common">Acorn worm</name>
    <dbReference type="NCBI Taxonomy" id="10224"/>
    <lineage>
        <taxon>Eukaryota</taxon>
        <taxon>Metazoa</taxon>
        <taxon>Hemichordata</taxon>
        <taxon>Enteropneusta</taxon>
        <taxon>Harrimaniidae</taxon>
        <taxon>Saccoglossus</taxon>
    </lineage>
</organism>
<sequence>MYHNLNATVWKALQDREDGTKIFESAAMAFIMVQGIVGNCLVITVTCCNSKLHTIANYLILNLAVSDMLMVCIDMPISLYALTVSDWTFGLVVCYFHSFTIFWFGIVCLFTLAIISLNRYYYICKFSNYSKIFNHNTVKVIIGIVWFVSAVISAMCLVPQWSNVEYSPGHSSCMPNFKSSSVIFCIILLVVAILIPNCTYACLLSTHLSHSSQEQEECE</sequence>